<dbReference type="InterPro" id="IPR047122">
    <property type="entry name" value="Trans-enoyl_RdTase-like"/>
</dbReference>
<dbReference type="InterPro" id="IPR011032">
    <property type="entry name" value="GroES-like_sf"/>
</dbReference>
<dbReference type="GO" id="GO:0016651">
    <property type="term" value="F:oxidoreductase activity, acting on NAD(P)H"/>
    <property type="evidence" value="ECO:0007669"/>
    <property type="project" value="InterPro"/>
</dbReference>
<dbReference type="Gene3D" id="3.40.50.720">
    <property type="entry name" value="NAD(P)-binding Rossmann-like Domain"/>
    <property type="match status" value="1"/>
</dbReference>
<dbReference type="PANTHER" id="PTHR45348:SF2">
    <property type="entry name" value="ZINC-TYPE ALCOHOL DEHYDROGENASE-LIKE PROTEIN C2E1P3.01"/>
    <property type="match status" value="1"/>
</dbReference>
<dbReference type="Proteomes" id="UP000800094">
    <property type="component" value="Unassembled WGS sequence"/>
</dbReference>
<protein>
    <recommendedName>
        <fullName evidence="5">GroES-like protein</fullName>
    </recommendedName>
</protein>
<sequence>MEAKAKPLVVNEAPMPKAGPSEVIIKNHAIAINPIDWKIQETGTALGRRYATVLSPRGLPEGVEGMHVFASVIASKGRNVGEAAWGKWVPGALESGALNAKPDPVVGGKGLDGIQDALDMQKKGVSLAKVVVEL</sequence>
<organism evidence="3 4">
    <name type="scientific">Trematosphaeria pertusa</name>
    <dbReference type="NCBI Taxonomy" id="390896"/>
    <lineage>
        <taxon>Eukaryota</taxon>
        <taxon>Fungi</taxon>
        <taxon>Dikarya</taxon>
        <taxon>Ascomycota</taxon>
        <taxon>Pezizomycotina</taxon>
        <taxon>Dothideomycetes</taxon>
        <taxon>Pleosporomycetidae</taxon>
        <taxon>Pleosporales</taxon>
        <taxon>Massarineae</taxon>
        <taxon>Trematosphaeriaceae</taxon>
        <taxon>Trematosphaeria</taxon>
    </lineage>
</organism>
<dbReference type="OrthoDB" id="48317at2759"/>
<dbReference type="Gene3D" id="3.90.180.10">
    <property type="entry name" value="Medium-chain alcohol dehydrogenases, catalytic domain"/>
    <property type="match status" value="2"/>
</dbReference>
<dbReference type="AlphaFoldDB" id="A0A6A6IEA8"/>
<evidence type="ECO:0008006" key="5">
    <source>
        <dbReference type="Google" id="ProtNLM"/>
    </source>
</evidence>
<name>A0A6A6IEA8_9PLEO</name>
<dbReference type="PANTHER" id="PTHR45348">
    <property type="entry name" value="HYPOTHETICAL OXIDOREDUCTASE (EUROFUNG)"/>
    <property type="match status" value="1"/>
</dbReference>
<evidence type="ECO:0000313" key="4">
    <source>
        <dbReference type="Proteomes" id="UP000800094"/>
    </source>
</evidence>
<keyword evidence="4" id="KW-1185">Reference proteome</keyword>
<evidence type="ECO:0000256" key="2">
    <source>
        <dbReference type="ARBA" id="ARBA00023002"/>
    </source>
</evidence>
<evidence type="ECO:0000256" key="1">
    <source>
        <dbReference type="ARBA" id="ARBA00008072"/>
    </source>
</evidence>
<accession>A0A6A6IEA8</accession>
<dbReference type="RefSeq" id="XP_033683236.1">
    <property type="nucleotide sequence ID" value="XM_033835613.1"/>
</dbReference>
<proteinExistence type="inferred from homology"/>
<reference evidence="3" key="1">
    <citation type="journal article" date="2020" name="Stud. Mycol.">
        <title>101 Dothideomycetes genomes: a test case for predicting lifestyles and emergence of pathogens.</title>
        <authorList>
            <person name="Haridas S."/>
            <person name="Albert R."/>
            <person name="Binder M."/>
            <person name="Bloem J."/>
            <person name="Labutti K."/>
            <person name="Salamov A."/>
            <person name="Andreopoulos B."/>
            <person name="Baker S."/>
            <person name="Barry K."/>
            <person name="Bills G."/>
            <person name="Bluhm B."/>
            <person name="Cannon C."/>
            <person name="Castanera R."/>
            <person name="Culley D."/>
            <person name="Daum C."/>
            <person name="Ezra D."/>
            <person name="Gonzalez J."/>
            <person name="Henrissat B."/>
            <person name="Kuo A."/>
            <person name="Liang C."/>
            <person name="Lipzen A."/>
            <person name="Lutzoni F."/>
            <person name="Magnuson J."/>
            <person name="Mondo S."/>
            <person name="Nolan M."/>
            <person name="Ohm R."/>
            <person name="Pangilinan J."/>
            <person name="Park H.-J."/>
            <person name="Ramirez L."/>
            <person name="Alfaro M."/>
            <person name="Sun H."/>
            <person name="Tritt A."/>
            <person name="Yoshinaga Y."/>
            <person name="Zwiers L.-H."/>
            <person name="Turgeon B."/>
            <person name="Goodwin S."/>
            <person name="Spatafora J."/>
            <person name="Crous P."/>
            <person name="Grigoriev I."/>
        </authorList>
    </citation>
    <scope>NUCLEOTIDE SEQUENCE</scope>
    <source>
        <strain evidence="3">CBS 122368</strain>
    </source>
</reference>
<comment type="similarity">
    <text evidence="1">Belongs to the zinc-containing alcohol dehydrogenase family.</text>
</comment>
<keyword evidence="2" id="KW-0560">Oxidoreductase</keyword>
<gene>
    <name evidence="3" type="ORF">BU26DRAFT_605734</name>
</gene>
<evidence type="ECO:0000313" key="3">
    <source>
        <dbReference type="EMBL" id="KAF2248232.1"/>
    </source>
</evidence>
<dbReference type="SUPFAM" id="SSF50129">
    <property type="entry name" value="GroES-like"/>
    <property type="match status" value="1"/>
</dbReference>
<dbReference type="EMBL" id="ML987196">
    <property type="protein sequence ID" value="KAF2248232.1"/>
    <property type="molecule type" value="Genomic_DNA"/>
</dbReference>
<dbReference type="GeneID" id="54588943"/>